<name>A0A9J6B8T3_POLVA</name>
<gene>
    <name evidence="1" type="ORF">PVAND_017669</name>
</gene>
<proteinExistence type="predicted"/>
<dbReference type="Proteomes" id="UP001107558">
    <property type="component" value="Unassembled WGS sequence"/>
</dbReference>
<dbReference type="AlphaFoldDB" id="A0A9J6B8T3"/>
<reference evidence="1" key="1">
    <citation type="submission" date="2021-03" db="EMBL/GenBank/DDBJ databases">
        <title>Chromosome level genome of the anhydrobiotic midge Polypedilum vanderplanki.</title>
        <authorList>
            <person name="Yoshida Y."/>
            <person name="Kikawada T."/>
            <person name="Gusev O."/>
        </authorList>
    </citation>
    <scope>NUCLEOTIDE SEQUENCE</scope>
    <source>
        <strain evidence="1">NIAS01</strain>
        <tissue evidence="1">Whole body or cell culture</tissue>
    </source>
</reference>
<evidence type="ECO:0000313" key="2">
    <source>
        <dbReference type="Proteomes" id="UP001107558"/>
    </source>
</evidence>
<accession>A0A9J6B8T3</accession>
<organism evidence="1 2">
    <name type="scientific">Polypedilum vanderplanki</name>
    <name type="common">Sleeping chironomid midge</name>
    <dbReference type="NCBI Taxonomy" id="319348"/>
    <lineage>
        <taxon>Eukaryota</taxon>
        <taxon>Metazoa</taxon>
        <taxon>Ecdysozoa</taxon>
        <taxon>Arthropoda</taxon>
        <taxon>Hexapoda</taxon>
        <taxon>Insecta</taxon>
        <taxon>Pterygota</taxon>
        <taxon>Neoptera</taxon>
        <taxon>Endopterygota</taxon>
        <taxon>Diptera</taxon>
        <taxon>Nematocera</taxon>
        <taxon>Chironomoidea</taxon>
        <taxon>Chironomidae</taxon>
        <taxon>Chironominae</taxon>
        <taxon>Polypedilum</taxon>
        <taxon>Polypedilum</taxon>
    </lineage>
</organism>
<dbReference type="EMBL" id="JADBJN010000032">
    <property type="protein sequence ID" value="KAG5666188.1"/>
    <property type="molecule type" value="Genomic_DNA"/>
</dbReference>
<evidence type="ECO:0000313" key="1">
    <source>
        <dbReference type="EMBL" id="KAG5666188.1"/>
    </source>
</evidence>
<protein>
    <submittedName>
        <fullName evidence="1">Uncharacterized protein</fullName>
    </submittedName>
</protein>
<sequence>MLIARRIGVAGAPPITDKLCAAENSSLEYRCVNSTIFKHGCMINSLINLADIVNRDWSFSLIHVAVRGIRNTCKWLTTKFFEIISNSKSFG</sequence>
<keyword evidence="2" id="KW-1185">Reference proteome</keyword>
<comment type="caution">
    <text evidence="1">The sequence shown here is derived from an EMBL/GenBank/DDBJ whole genome shotgun (WGS) entry which is preliminary data.</text>
</comment>